<dbReference type="PANTHER" id="PTHR35567:SF1">
    <property type="entry name" value="CONSERVED FUNGAL PROTEIN (AFU_ORTHOLOGUE AFUA_1G14230)"/>
    <property type="match status" value="1"/>
</dbReference>
<keyword evidence="3" id="KW-1185">Reference proteome</keyword>
<feature type="chain" id="PRO_5016292616" evidence="1">
    <location>
        <begin position="35"/>
        <end position="196"/>
    </location>
</feature>
<evidence type="ECO:0000256" key="1">
    <source>
        <dbReference type="SAM" id="SignalP"/>
    </source>
</evidence>
<dbReference type="Pfam" id="PF11937">
    <property type="entry name" value="DUF3455"/>
    <property type="match status" value="1"/>
</dbReference>
<dbReference type="EMBL" id="QJTC01000009">
    <property type="protein sequence ID" value="PYE78118.1"/>
    <property type="molecule type" value="Genomic_DNA"/>
</dbReference>
<dbReference type="AlphaFoldDB" id="A0A318SIF8"/>
<dbReference type="Proteomes" id="UP000247540">
    <property type="component" value="Unassembled WGS sequence"/>
</dbReference>
<accession>A0A318SIF8</accession>
<dbReference type="PANTHER" id="PTHR35567">
    <property type="entry name" value="MALATE DEHYDROGENASE (AFU_ORTHOLOGUE AFUA_2G13800)"/>
    <property type="match status" value="1"/>
</dbReference>
<proteinExistence type="predicted"/>
<organism evidence="2 3">
    <name type="scientific">Xylophilus ampelinus</name>
    <dbReference type="NCBI Taxonomy" id="54067"/>
    <lineage>
        <taxon>Bacteria</taxon>
        <taxon>Pseudomonadati</taxon>
        <taxon>Pseudomonadota</taxon>
        <taxon>Betaproteobacteria</taxon>
        <taxon>Burkholderiales</taxon>
        <taxon>Xylophilus</taxon>
    </lineage>
</organism>
<dbReference type="OrthoDB" id="193535at2"/>
<feature type="signal peptide" evidence="1">
    <location>
        <begin position="1"/>
        <end position="34"/>
    </location>
</feature>
<comment type="caution">
    <text evidence="2">The sequence shown here is derived from an EMBL/GenBank/DDBJ whole genome shotgun (WGS) entry which is preliminary data.</text>
</comment>
<gene>
    <name evidence="2" type="ORF">DFQ15_10931</name>
</gene>
<keyword evidence="1" id="KW-0732">Signal</keyword>
<evidence type="ECO:0000313" key="2">
    <source>
        <dbReference type="EMBL" id="PYE78118.1"/>
    </source>
</evidence>
<dbReference type="InterPro" id="IPR021851">
    <property type="entry name" value="DUF3455"/>
</dbReference>
<dbReference type="RefSeq" id="WP_110465410.1">
    <property type="nucleotide sequence ID" value="NZ_JAMOFZ010000009.1"/>
</dbReference>
<evidence type="ECO:0000313" key="3">
    <source>
        <dbReference type="Proteomes" id="UP000247540"/>
    </source>
</evidence>
<sequence>MQSLSPTRRVFARSSAVLGSVATAALLAACGSMAPMGPTVPYSQASLPPTVQVPAGNKVAWETVGSGDITYECRDKVGMPGQTEWVFVGPDAVLKDRAGKQVGKYYGPPATWEANDGSKLTATQLAVAPAGAGNLPYQLVKANPAMGVGALTGVTYIQRVALKGGVAPADKPCTAMTRGQKSTVKYQADYIFWKAA</sequence>
<reference evidence="2 3" key="1">
    <citation type="submission" date="2018-06" db="EMBL/GenBank/DDBJ databases">
        <title>Genomic Encyclopedia of Type Strains, Phase III (KMG-III): the genomes of soil and plant-associated and newly described type strains.</title>
        <authorList>
            <person name="Whitman W."/>
        </authorList>
    </citation>
    <scope>NUCLEOTIDE SEQUENCE [LARGE SCALE GENOMIC DNA]</scope>
    <source>
        <strain evidence="2 3">CECT 7646</strain>
    </source>
</reference>
<name>A0A318SIF8_9BURK</name>
<protein>
    <submittedName>
        <fullName evidence="2">Uncharacterized protein DUF3455</fullName>
    </submittedName>
</protein>